<keyword evidence="10" id="KW-1185">Reference proteome</keyword>
<evidence type="ECO:0000256" key="4">
    <source>
        <dbReference type="ARBA" id="ARBA00022475"/>
    </source>
</evidence>
<comment type="subcellular location">
    <subcellularLocation>
        <location evidence="1 8">Cell membrane</location>
        <topology evidence="1 8">Multi-pass membrane protein</topology>
    </subcellularLocation>
</comment>
<feature type="transmembrane region" description="Helical" evidence="8">
    <location>
        <begin position="140"/>
        <end position="164"/>
    </location>
</feature>
<evidence type="ECO:0000256" key="1">
    <source>
        <dbReference type="ARBA" id="ARBA00004651"/>
    </source>
</evidence>
<dbReference type="PANTHER" id="PTHR30269:SF32">
    <property type="entry name" value="MEMBRANE TRANSPORTER PROTEIN-RELATED"/>
    <property type="match status" value="1"/>
</dbReference>
<dbReference type="Proteomes" id="UP000091897">
    <property type="component" value="Chromosome"/>
</dbReference>
<evidence type="ECO:0000256" key="3">
    <source>
        <dbReference type="ARBA" id="ARBA00022448"/>
    </source>
</evidence>
<evidence type="ECO:0000313" key="10">
    <source>
        <dbReference type="Proteomes" id="UP000091897"/>
    </source>
</evidence>
<feature type="transmembrane region" description="Helical" evidence="8">
    <location>
        <begin position="176"/>
        <end position="196"/>
    </location>
</feature>
<dbReference type="InterPro" id="IPR002781">
    <property type="entry name" value="TM_pro_TauE-like"/>
</dbReference>
<evidence type="ECO:0000256" key="5">
    <source>
        <dbReference type="ARBA" id="ARBA00022692"/>
    </source>
</evidence>
<gene>
    <name evidence="9" type="ORF">BAU06_12080</name>
</gene>
<dbReference type="EMBL" id="CP016170">
    <property type="protein sequence ID" value="ANN66929.1"/>
    <property type="molecule type" value="Genomic_DNA"/>
</dbReference>
<keyword evidence="4 8" id="KW-1003">Cell membrane</keyword>
<dbReference type="InterPro" id="IPR052017">
    <property type="entry name" value="TSUP"/>
</dbReference>
<keyword evidence="3" id="KW-0813">Transport</keyword>
<keyword evidence="7 8" id="KW-0472">Membrane</keyword>
<feature type="transmembrane region" description="Helical" evidence="8">
    <location>
        <begin position="83"/>
        <end position="102"/>
    </location>
</feature>
<reference evidence="9 10" key="1">
    <citation type="submission" date="2016-06" db="EMBL/GenBank/DDBJ databases">
        <title>Complete genome sequences of Bordetella bronchialis and Bordetella flabilis.</title>
        <authorList>
            <person name="LiPuma J.J."/>
            <person name="Spilker T."/>
        </authorList>
    </citation>
    <scope>NUCLEOTIDE SEQUENCE [LARGE SCALE GENOMIC DNA]</scope>
    <source>
        <strain evidence="9 10">AU3182</strain>
    </source>
</reference>
<comment type="similarity">
    <text evidence="2 8">Belongs to the 4-toluene sulfonate uptake permease (TSUP) (TC 2.A.102) family.</text>
</comment>
<feature type="transmembrane region" description="Helical" evidence="8">
    <location>
        <begin position="12"/>
        <end position="33"/>
    </location>
</feature>
<evidence type="ECO:0000313" key="9">
    <source>
        <dbReference type="EMBL" id="ANN66929.1"/>
    </source>
</evidence>
<keyword evidence="6 8" id="KW-1133">Transmembrane helix</keyword>
<dbReference type="PANTHER" id="PTHR30269">
    <property type="entry name" value="TRANSMEMBRANE PROTEIN YFCA"/>
    <property type="match status" value="1"/>
</dbReference>
<protein>
    <recommendedName>
        <fullName evidence="8">Probable membrane transporter protein</fullName>
    </recommendedName>
</protein>
<sequence>MNNLFDFYREGGVALALLVAASFGVAGLVKGVIGLGLPTVSIALLSVAMAPAQAAALLIIPSMVTNVWQLAAGGRFVYLLRRLWTMLVGVVAGTWAAGLWLAGRETAWAGHALGAALLVYAALGLSAVRLSVPAQAQGWAGPLVGATTGAITSATGVFVIPAVPYLQALGLDRNELVQAMGLAFTASTVALAGDLIHGGQLGGREAWASLLALLPALLGMMAGQWLRHRVSATVFRRCFFAGIGVLGLHLLLAG</sequence>
<organism evidence="9 10">
    <name type="scientific">Bordetella bronchialis</name>
    <dbReference type="NCBI Taxonomy" id="463025"/>
    <lineage>
        <taxon>Bacteria</taxon>
        <taxon>Pseudomonadati</taxon>
        <taxon>Pseudomonadota</taxon>
        <taxon>Betaproteobacteria</taxon>
        <taxon>Burkholderiales</taxon>
        <taxon>Alcaligenaceae</taxon>
        <taxon>Bordetella</taxon>
    </lineage>
</organism>
<evidence type="ECO:0000256" key="2">
    <source>
        <dbReference type="ARBA" id="ARBA00009142"/>
    </source>
</evidence>
<proteinExistence type="inferred from homology"/>
<accession>A0ABN4R0X5</accession>
<feature type="transmembrane region" description="Helical" evidence="8">
    <location>
        <begin position="234"/>
        <end position="253"/>
    </location>
</feature>
<name>A0ABN4R0X5_9BORD</name>
<keyword evidence="5 8" id="KW-0812">Transmembrane</keyword>
<evidence type="ECO:0000256" key="7">
    <source>
        <dbReference type="ARBA" id="ARBA00023136"/>
    </source>
</evidence>
<dbReference type="RefSeq" id="WP_066349354.1">
    <property type="nucleotide sequence ID" value="NZ_CBCSFJ010000023.1"/>
</dbReference>
<feature type="transmembrane region" description="Helical" evidence="8">
    <location>
        <begin position="108"/>
        <end position="128"/>
    </location>
</feature>
<evidence type="ECO:0000256" key="8">
    <source>
        <dbReference type="RuleBase" id="RU363041"/>
    </source>
</evidence>
<feature type="transmembrane region" description="Helical" evidence="8">
    <location>
        <begin position="39"/>
        <end position="62"/>
    </location>
</feature>
<evidence type="ECO:0000256" key="6">
    <source>
        <dbReference type="ARBA" id="ARBA00022989"/>
    </source>
</evidence>
<dbReference type="Pfam" id="PF01925">
    <property type="entry name" value="TauE"/>
    <property type="match status" value="1"/>
</dbReference>
<feature type="transmembrane region" description="Helical" evidence="8">
    <location>
        <begin position="208"/>
        <end position="228"/>
    </location>
</feature>